<keyword evidence="1" id="KW-0175">Coiled coil</keyword>
<accession>A0A1W6AJT4</accession>
<dbReference type="EMBL" id="CP020750">
    <property type="protein sequence ID" value="ARJ26084.1"/>
    <property type="molecule type" value="Genomic_DNA"/>
</dbReference>
<dbReference type="RefSeq" id="WP_085313752.1">
    <property type="nucleotide sequence ID" value="NZ_CP020750.1"/>
</dbReference>
<name>A0A1W6AJT4_BACMY</name>
<proteinExistence type="predicted"/>
<geneLocation type="plasmid" evidence="2 3">
    <name>unnamed7</name>
</geneLocation>
<dbReference type="AlphaFoldDB" id="A0A1W6AJT4"/>
<dbReference type="Proteomes" id="UP000192932">
    <property type="component" value="Plasmid unnamed7"/>
</dbReference>
<sequence>MGQWPDERIEAYKRYVEKDKEDIEKLEREYVRLQSAIRGTIERIGRIESSKGNYEGELYLQGWELKDNGWVRVYESQ</sequence>
<protein>
    <submittedName>
        <fullName evidence="2">Uncharacterized protein</fullName>
    </submittedName>
</protein>
<reference evidence="2 3" key="1">
    <citation type="submission" date="2017-04" db="EMBL/GenBank/DDBJ databases">
        <title>The Characteristic of a Fine Plant Growth-Promoting Rhizobacteria Bacillus mycoides Gnyt1 and its Whole Genome Sequencing Analysis.</title>
        <authorList>
            <person name="Li J.H."/>
            <person name="Yao T."/>
        </authorList>
    </citation>
    <scope>NUCLEOTIDE SEQUENCE [LARGE SCALE GENOMIC DNA]</scope>
    <source>
        <strain evidence="2 3">Gnyt1</strain>
        <plasmid evidence="3">Plasmid unnamed7</plasmid>
    </source>
</reference>
<feature type="coiled-coil region" evidence="1">
    <location>
        <begin position="9"/>
        <end position="43"/>
    </location>
</feature>
<evidence type="ECO:0000256" key="1">
    <source>
        <dbReference type="SAM" id="Coils"/>
    </source>
</evidence>
<evidence type="ECO:0000313" key="2">
    <source>
        <dbReference type="EMBL" id="ARJ26084.1"/>
    </source>
</evidence>
<keyword evidence="2" id="KW-0614">Plasmid</keyword>
<organism evidence="2 3">
    <name type="scientific">Bacillus mycoides</name>
    <dbReference type="NCBI Taxonomy" id="1405"/>
    <lineage>
        <taxon>Bacteria</taxon>
        <taxon>Bacillati</taxon>
        <taxon>Bacillota</taxon>
        <taxon>Bacilli</taxon>
        <taxon>Bacillales</taxon>
        <taxon>Bacillaceae</taxon>
        <taxon>Bacillus</taxon>
        <taxon>Bacillus cereus group</taxon>
    </lineage>
</organism>
<gene>
    <name evidence="2" type="ORF">B7492_34200</name>
</gene>
<evidence type="ECO:0000313" key="3">
    <source>
        <dbReference type="Proteomes" id="UP000192932"/>
    </source>
</evidence>